<name>A0AAW8B1P2_9GAMM</name>
<dbReference type="RefSeq" id="WP_305169225.1">
    <property type="nucleotide sequence ID" value="NZ_JAUUUU010000001.1"/>
</dbReference>
<reference evidence="3" key="1">
    <citation type="journal article" date="2010" name="Int. J. Syst. Evol. Microbiol.">
        <title>Porticoccus litoralis gen. nov., sp. nov., a gammaproteobacterium isolated from the Yellow Sea.</title>
        <authorList>
            <person name="Oh H.M."/>
            <person name="Kim H."/>
            <person name="Kim K.M."/>
            <person name="Min G.S."/>
            <person name="Cho J.C."/>
        </authorList>
    </citation>
    <scope>NUCLEOTIDE SEQUENCE</scope>
    <source>
        <strain evidence="3">DSM 25064</strain>
    </source>
</reference>
<evidence type="ECO:0000313" key="3">
    <source>
        <dbReference type="EMBL" id="MDP1519716.1"/>
    </source>
</evidence>
<dbReference type="Pfam" id="PF16036">
    <property type="entry name" value="Chalcone_3"/>
    <property type="match status" value="1"/>
</dbReference>
<feature type="domain" description="Chalcone isomerase" evidence="2">
    <location>
        <begin position="64"/>
        <end position="155"/>
    </location>
</feature>
<gene>
    <name evidence="3" type="ORF">Q8A57_01900</name>
</gene>
<reference evidence="3" key="2">
    <citation type="submission" date="2023-08" db="EMBL/GenBank/DDBJ databases">
        <authorList>
            <person name="Luo J."/>
        </authorList>
    </citation>
    <scope>NUCLEOTIDE SEQUENCE</scope>
    <source>
        <strain evidence="3">DSM 25064</strain>
    </source>
</reference>
<keyword evidence="3" id="KW-0413">Isomerase</keyword>
<accession>A0AAW8B1P2</accession>
<dbReference type="AlphaFoldDB" id="A0AAW8B1P2"/>
<feature type="chain" id="PRO_5043398356" evidence="1">
    <location>
        <begin position="22"/>
        <end position="168"/>
    </location>
</feature>
<dbReference type="InterPro" id="IPR016087">
    <property type="entry name" value="Chalcone_isomerase"/>
</dbReference>
<evidence type="ECO:0000313" key="4">
    <source>
        <dbReference type="Proteomes" id="UP001178354"/>
    </source>
</evidence>
<sequence>MLKLNRWLLIVLLIAPPSAVARPLPQDLLTVGQAELSFLFFRIYTAELLNPFGELQRLQGPLLLRLTFHRDISNTRLLKETRKRLAGEMSSKKRDDWLNHLGVIWPNVEKGEQMVFFMDQDGHGHFYLQGQHIGSLPEKDFSHAFLNIWLGDDSDYPKLTRKLRGELK</sequence>
<dbReference type="GO" id="GO:0016853">
    <property type="term" value="F:isomerase activity"/>
    <property type="evidence" value="ECO:0007669"/>
    <property type="project" value="UniProtKB-KW"/>
</dbReference>
<protein>
    <submittedName>
        <fullName evidence="3">Chalcone isomerase family protein</fullName>
    </submittedName>
</protein>
<evidence type="ECO:0000259" key="2">
    <source>
        <dbReference type="Pfam" id="PF16036"/>
    </source>
</evidence>
<proteinExistence type="predicted"/>
<comment type="caution">
    <text evidence="3">The sequence shown here is derived from an EMBL/GenBank/DDBJ whole genome shotgun (WGS) entry which is preliminary data.</text>
</comment>
<dbReference type="EMBL" id="JAUUUU010000001">
    <property type="protein sequence ID" value="MDP1519716.1"/>
    <property type="molecule type" value="Genomic_DNA"/>
</dbReference>
<keyword evidence="4" id="KW-1185">Reference proteome</keyword>
<evidence type="ECO:0000256" key="1">
    <source>
        <dbReference type="SAM" id="SignalP"/>
    </source>
</evidence>
<organism evidence="3 4">
    <name type="scientific">Porticoccus litoralis</name>
    <dbReference type="NCBI Taxonomy" id="434086"/>
    <lineage>
        <taxon>Bacteria</taxon>
        <taxon>Pseudomonadati</taxon>
        <taxon>Pseudomonadota</taxon>
        <taxon>Gammaproteobacteria</taxon>
        <taxon>Cellvibrionales</taxon>
        <taxon>Porticoccaceae</taxon>
        <taxon>Porticoccus</taxon>
    </lineage>
</organism>
<keyword evidence="1" id="KW-0732">Signal</keyword>
<dbReference type="Proteomes" id="UP001178354">
    <property type="component" value="Unassembled WGS sequence"/>
</dbReference>
<feature type="signal peptide" evidence="1">
    <location>
        <begin position="1"/>
        <end position="21"/>
    </location>
</feature>